<sequence>MPKDSLVNTKVILVKDGYDGHIQTMDGPVSWFVSICSSFSSLVVVGLAYSYGIIFPNILEEFQEPKSTTAFVGSLAISCTGFLGPVSARLIDRFGCRVMMICGGLTCAVGLLSSSFSPNIYVLFLTYGICFGFGTSFVYMAAFQLIPLYFERHISFATGLASAGPGIGLLLMSPVVQSLLNYFHWRKCFMILAAVSLVPVVLGCSIKRKKKHYEVKTEVTEKENQPSGRCWTTPDVSVLKDSMFMILCATMVIACLGLAIPIVHLAKYAEDLGLPSHLLFWLYFTQGITNSVSRVSIGKLCDSGRILPVHIFQAGILLFGINDLLLPLCTSFELLICYCCIYGISEGMFVISMICIVLRLFPGEGFGWYICFVSVSFLIGPVLGGLIADIGGSYHPAFVTVGVLSFISFFLPFLLKCVKTSNRKQVDMSCEKEGDIVVYEKVTVL</sequence>
<dbReference type="InParanoid" id="A0A6P8IVA7"/>
<dbReference type="InterPro" id="IPR050327">
    <property type="entry name" value="Proton-linked_MCT"/>
</dbReference>
<dbReference type="Proteomes" id="UP000515163">
    <property type="component" value="Unplaced"/>
</dbReference>
<keyword evidence="4" id="KW-1185">Reference proteome</keyword>
<dbReference type="Pfam" id="PF07690">
    <property type="entry name" value="MFS_1"/>
    <property type="match status" value="1"/>
</dbReference>
<feature type="transmembrane region" description="Helical" evidence="2">
    <location>
        <begin position="98"/>
        <end position="116"/>
    </location>
</feature>
<dbReference type="GO" id="GO:0016020">
    <property type="term" value="C:membrane"/>
    <property type="evidence" value="ECO:0007669"/>
    <property type="project" value="UniProtKB-SubCell"/>
</dbReference>
<dbReference type="InterPro" id="IPR036259">
    <property type="entry name" value="MFS_trans_sf"/>
</dbReference>
<dbReference type="CDD" id="cd17352">
    <property type="entry name" value="MFS_MCT_SLC16"/>
    <property type="match status" value="1"/>
</dbReference>
<dbReference type="InterPro" id="IPR011701">
    <property type="entry name" value="MFS"/>
</dbReference>
<feature type="transmembrane region" description="Helical" evidence="2">
    <location>
        <begin position="244"/>
        <end position="266"/>
    </location>
</feature>
<reference evidence="5" key="1">
    <citation type="submission" date="2025-08" db="UniProtKB">
        <authorList>
            <consortium name="RefSeq"/>
        </authorList>
    </citation>
    <scope>IDENTIFICATION</scope>
</reference>
<organism evidence="4 5">
    <name type="scientific">Actinia tenebrosa</name>
    <name type="common">Australian red waratah sea anemone</name>
    <dbReference type="NCBI Taxonomy" id="6105"/>
    <lineage>
        <taxon>Eukaryota</taxon>
        <taxon>Metazoa</taxon>
        <taxon>Cnidaria</taxon>
        <taxon>Anthozoa</taxon>
        <taxon>Hexacorallia</taxon>
        <taxon>Actiniaria</taxon>
        <taxon>Actiniidae</taxon>
        <taxon>Actinia</taxon>
    </lineage>
</organism>
<name>A0A6P8IVA7_ACTTE</name>
<evidence type="ECO:0000256" key="2">
    <source>
        <dbReference type="SAM" id="Phobius"/>
    </source>
</evidence>
<dbReference type="Gene3D" id="1.20.1250.20">
    <property type="entry name" value="MFS general substrate transporter like domains"/>
    <property type="match status" value="2"/>
</dbReference>
<evidence type="ECO:0000313" key="4">
    <source>
        <dbReference type="Proteomes" id="UP000515163"/>
    </source>
</evidence>
<dbReference type="PANTHER" id="PTHR11360:SF251">
    <property type="entry name" value="MAJOR FACILITATOR SUPERFAMILY (MFS) PROFILE DOMAIN-CONTAINING PROTEIN"/>
    <property type="match status" value="1"/>
</dbReference>
<keyword evidence="2" id="KW-0472">Membrane</keyword>
<evidence type="ECO:0000259" key="3">
    <source>
        <dbReference type="PROSITE" id="PS50850"/>
    </source>
</evidence>
<feature type="transmembrane region" description="Helical" evidence="2">
    <location>
        <begin position="154"/>
        <end position="172"/>
    </location>
</feature>
<feature type="domain" description="Major facilitator superfamily (MFS) profile" evidence="3">
    <location>
        <begin position="30"/>
        <end position="420"/>
    </location>
</feature>
<dbReference type="GO" id="GO:0022857">
    <property type="term" value="F:transmembrane transporter activity"/>
    <property type="evidence" value="ECO:0007669"/>
    <property type="project" value="InterPro"/>
</dbReference>
<dbReference type="InterPro" id="IPR020846">
    <property type="entry name" value="MFS_dom"/>
</dbReference>
<feature type="transmembrane region" description="Helical" evidence="2">
    <location>
        <begin position="31"/>
        <end position="51"/>
    </location>
</feature>
<gene>
    <name evidence="5" type="primary">LOC116304462</name>
</gene>
<dbReference type="RefSeq" id="XP_031570060.1">
    <property type="nucleotide sequence ID" value="XM_031714200.1"/>
</dbReference>
<comment type="subcellular location">
    <subcellularLocation>
        <location evidence="1">Membrane</location>
        <topology evidence="1">Multi-pass membrane protein</topology>
    </subcellularLocation>
</comment>
<proteinExistence type="predicted"/>
<dbReference type="PROSITE" id="PS50850">
    <property type="entry name" value="MFS"/>
    <property type="match status" value="1"/>
</dbReference>
<dbReference type="AlphaFoldDB" id="A0A6P8IVA7"/>
<feature type="transmembrane region" description="Helical" evidence="2">
    <location>
        <begin position="122"/>
        <end position="142"/>
    </location>
</feature>
<accession>A0A6P8IVA7</accession>
<dbReference type="KEGG" id="aten:116304462"/>
<keyword evidence="2" id="KW-1133">Transmembrane helix</keyword>
<dbReference type="PANTHER" id="PTHR11360">
    <property type="entry name" value="MONOCARBOXYLATE TRANSPORTER"/>
    <property type="match status" value="1"/>
</dbReference>
<dbReference type="SUPFAM" id="SSF103473">
    <property type="entry name" value="MFS general substrate transporter"/>
    <property type="match status" value="1"/>
</dbReference>
<feature type="transmembrane region" description="Helical" evidence="2">
    <location>
        <begin position="394"/>
        <end position="415"/>
    </location>
</feature>
<feature type="transmembrane region" description="Helical" evidence="2">
    <location>
        <begin position="71"/>
        <end position="91"/>
    </location>
</feature>
<protein>
    <submittedName>
        <fullName evidence="5">Monocarboxylate transporter 12-like</fullName>
    </submittedName>
</protein>
<evidence type="ECO:0000313" key="5">
    <source>
        <dbReference type="RefSeq" id="XP_031570060.1"/>
    </source>
</evidence>
<evidence type="ECO:0000256" key="1">
    <source>
        <dbReference type="ARBA" id="ARBA00004141"/>
    </source>
</evidence>
<dbReference type="GeneID" id="116304462"/>
<keyword evidence="2" id="KW-0812">Transmembrane</keyword>
<feature type="transmembrane region" description="Helical" evidence="2">
    <location>
        <begin position="184"/>
        <end position="206"/>
    </location>
</feature>
<dbReference type="OrthoDB" id="5962962at2759"/>
<feature type="transmembrane region" description="Helical" evidence="2">
    <location>
        <begin position="332"/>
        <end position="361"/>
    </location>
</feature>
<feature type="transmembrane region" description="Helical" evidence="2">
    <location>
        <begin position="368"/>
        <end position="388"/>
    </location>
</feature>